<evidence type="ECO:0000256" key="1">
    <source>
        <dbReference type="SAM" id="MobiDB-lite"/>
    </source>
</evidence>
<evidence type="ECO:0000256" key="2">
    <source>
        <dbReference type="SAM" id="Phobius"/>
    </source>
</evidence>
<evidence type="ECO:0000313" key="3">
    <source>
        <dbReference type="EMBL" id="KAF5393048.1"/>
    </source>
</evidence>
<keyword evidence="2" id="KW-0812">Transmembrane</keyword>
<comment type="caution">
    <text evidence="3">The sequence shown here is derived from an EMBL/GenBank/DDBJ whole genome shotgun (WGS) entry which is preliminary data.</text>
</comment>
<reference evidence="3 4" key="1">
    <citation type="journal article" date="2020" name="ISME J.">
        <title>Uncovering the hidden diversity of litter-decomposition mechanisms in mushroom-forming fungi.</title>
        <authorList>
            <person name="Floudas D."/>
            <person name="Bentzer J."/>
            <person name="Ahren D."/>
            <person name="Johansson T."/>
            <person name="Persson P."/>
            <person name="Tunlid A."/>
        </authorList>
    </citation>
    <scope>NUCLEOTIDE SEQUENCE [LARGE SCALE GENOMIC DNA]</scope>
    <source>
        <strain evidence="3 4">CBS 406.79</strain>
    </source>
</reference>
<protein>
    <submittedName>
        <fullName evidence="3">Uncharacterized protein</fullName>
    </submittedName>
</protein>
<feature type="region of interest" description="Disordered" evidence="1">
    <location>
        <begin position="414"/>
        <end position="437"/>
    </location>
</feature>
<feature type="transmembrane region" description="Helical" evidence="2">
    <location>
        <begin position="53"/>
        <end position="73"/>
    </location>
</feature>
<name>A0A8H5I0T9_9AGAR</name>
<gene>
    <name evidence="3" type="ORF">D9757_001180</name>
</gene>
<dbReference type="AlphaFoldDB" id="A0A8H5I0T9"/>
<keyword evidence="2" id="KW-0472">Membrane</keyword>
<keyword evidence="2" id="KW-1133">Transmembrane helix</keyword>
<dbReference type="EMBL" id="JAACJN010000003">
    <property type="protein sequence ID" value="KAF5393048.1"/>
    <property type="molecule type" value="Genomic_DNA"/>
</dbReference>
<feature type="compositionally biased region" description="Polar residues" evidence="1">
    <location>
        <begin position="414"/>
        <end position="427"/>
    </location>
</feature>
<dbReference type="Proteomes" id="UP000518752">
    <property type="component" value="Unassembled WGS sequence"/>
</dbReference>
<evidence type="ECO:0000313" key="4">
    <source>
        <dbReference type="Proteomes" id="UP000518752"/>
    </source>
</evidence>
<keyword evidence="4" id="KW-1185">Reference proteome</keyword>
<proteinExistence type="predicted"/>
<dbReference type="OrthoDB" id="2644397at2759"/>
<feature type="transmembrane region" description="Helical" evidence="2">
    <location>
        <begin position="111"/>
        <end position="128"/>
    </location>
</feature>
<accession>A0A8H5I0T9</accession>
<feature type="transmembrane region" description="Helical" evidence="2">
    <location>
        <begin position="177"/>
        <end position="201"/>
    </location>
</feature>
<organism evidence="3 4">
    <name type="scientific">Collybiopsis confluens</name>
    <dbReference type="NCBI Taxonomy" id="2823264"/>
    <lineage>
        <taxon>Eukaryota</taxon>
        <taxon>Fungi</taxon>
        <taxon>Dikarya</taxon>
        <taxon>Basidiomycota</taxon>
        <taxon>Agaricomycotina</taxon>
        <taxon>Agaricomycetes</taxon>
        <taxon>Agaricomycetidae</taxon>
        <taxon>Agaricales</taxon>
        <taxon>Marasmiineae</taxon>
        <taxon>Omphalotaceae</taxon>
        <taxon>Collybiopsis</taxon>
    </lineage>
</organism>
<sequence>MSLSFAAQQNASLEMLNQPEKNGEYISSERSMNNFVMPQSLSKRQLHPALDSMRVFCLVSHISLIVFLAAFACKPPEKGNSGFIFFSKPAFRLTDDDNATAQIFQKGFKQAFSWLIAGWTILLTLTTQRMALRRQLNLYNSLTAKHDANAAWMGLGSAVLTSLKWRQLGFRASLNSIFLPLVYLAGITSLHSIAGGMFVLVPKPTNVTVPFLSRGIPDFSGLALGNEATGSSALLTMSSLSDLDFPGLAPNGLGITYDIPDSSDILDVPSDKPVQVNATRYDVTCGSLSGAVEDGNFVFSSDMGVTDPVLFFPDVISQQALYIRAAPWNEDLDSDSYSWPASILVFSTINIEDSLKNVVPMVPVTPAIVYPKFNSSTLSTTSQVAALACNLTVDQTSNKATIFPTNNTLLSLDGQGSKTTSQLSRFPSSRRAPLDPTSPEDNLIFLWSALQIMSTSPMNEQLQSLCLDEHGDTNATSCGTLYEAEQFVMESLNVFPDFWLPNTGTSSPTIQLSDLENVLSRMTAIEMWAEGQGKNLKFANTLDTSILTSESGVTISSATNFVKNNNVVVFEEFLLVFAIDRVDLFVSIAISMMLLLLAMPSLLDNNNLKIDSIGILQMIWLANDHPEIQQSITRLNDPSVEDLRKEGIAIKRNFHRHTTDCADQQC</sequence>